<protein>
    <submittedName>
        <fullName evidence="1">Uncharacterized protein</fullName>
    </submittedName>
</protein>
<name>A0A511FM23_9CELL</name>
<sequence>MPAAARDELRLRVSAVTVASNDEREFLDGPRDARVPDAPAWTVRWKGREVADRVRALRARAGDRGGAKA</sequence>
<comment type="caution">
    <text evidence="1">The sequence shown here is derived from an EMBL/GenBank/DDBJ whole genome shotgun (WGS) entry which is preliminary data.</text>
</comment>
<proteinExistence type="predicted"/>
<dbReference type="AlphaFoldDB" id="A0A511FM23"/>
<evidence type="ECO:0000313" key="1">
    <source>
        <dbReference type="EMBL" id="GEL48918.1"/>
    </source>
</evidence>
<gene>
    <name evidence="1" type="ORF">CHO01_40340</name>
</gene>
<dbReference type="EMBL" id="BJVQ01000142">
    <property type="protein sequence ID" value="GEL48918.1"/>
    <property type="molecule type" value="Genomic_DNA"/>
</dbReference>
<organism evidence="1 2">
    <name type="scientific">Cellulomonas hominis</name>
    <dbReference type="NCBI Taxonomy" id="156981"/>
    <lineage>
        <taxon>Bacteria</taxon>
        <taxon>Bacillati</taxon>
        <taxon>Actinomycetota</taxon>
        <taxon>Actinomycetes</taxon>
        <taxon>Micrococcales</taxon>
        <taxon>Cellulomonadaceae</taxon>
        <taxon>Cellulomonas</taxon>
    </lineage>
</organism>
<keyword evidence="2" id="KW-1185">Reference proteome</keyword>
<reference evidence="1 2" key="1">
    <citation type="submission" date="2019-07" db="EMBL/GenBank/DDBJ databases">
        <title>Whole genome shotgun sequence of Cellulomonas hominis NBRC 16055.</title>
        <authorList>
            <person name="Hosoyama A."/>
            <person name="Uohara A."/>
            <person name="Ohji S."/>
            <person name="Ichikawa N."/>
        </authorList>
    </citation>
    <scope>NUCLEOTIDE SEQUENCE [LARGE SCALE GENOMIC DNA]</scope>
    <source>
        <strain evidence="1 2">NBRC 16055</strain>
    </source>
</reference>
<dbReference type="Proteomes" id="UP000321723">
    <property type="component" value="Unassembled WGS sequence"/>
</dbReference>
<accession>A0A511FM23</accession>
<evidence type="ECO:0000313" key="2">
    <source>
        <dbReference type="Proteomes" id="UP000321723"/>
    </source>
</evidence>